<dbReference type="Proteomes" id="UP000233837">
    <property type="component" value="Unassembled WGS sequence"/>
</dbReference>
<protein>
    <submittedName>
        <fullName evidence="1">Uncharacterized protein</fullName>
    </submittedName>
</protein>
<dbReference type="AlphaFoldDB" id="A0A2I0WGP1"/>
<proteinExistence type="predicted"/>
<accession>A0A2I0WGP1</accession>
<keyword evidence="2" id="KW-1185">Reference proteome</keyword>
<name>A0A2I0WGP1_9ASPA</name>
<gene>
    <name evidence="1" type="ORF">MA16_Dca005003</name>
</gene>
<sequence>MENDVNLSGCDVNCVDVAVVLSPDAKPFISPDFDLGSLKHNVVSPRVSNSADGLGCAGPMLSVVSVPARVVAGNSLHHVVLGCPNESILVSDNLGGGVCEGSANLFSKSTGPSSSPPVMNDCFVNNNFVDVPITLINPQCLVYHVGENSGLDVRVQLDWLHGSSDSDSVSLESIGDDDPGNSFALLHDKSLLCCLSWKGSWEGQTLLVMMKLLVLPSWFSWLAFWLVVHGFCSLGCLEDPFGDGVCLPCCFMMEIHWAYFLEFSDLFFRWSGNDVAGAHFSISMARGNLWCRSRWDGCFAYLSSKLDGLSLSYGKLVVSANL</sequence>
<reference evidence="1 2" key="1">
    <citation type="journal article" date="2016" name="Sci. Rep.">
        <title>The Dendrobium catenatum Lindl. genome sequence provides insights into polysaccharide synthase, floral development and adaptive evolution.</title>
        <authorList>
            <person name="Zhang G.Q."/>
            <person name="Xu Q."/>
            <person name="Bian C."/>
            <person name="Tsai W.C."/>
            <person name="Yeh C.M."/>
            <person name="Liu K.W."/>
            <person name="Yoshida K."/>
            <person name="Zhang L.S."/>
            <person name="Chang S.B."/>
            <person name="Chen F."/>
            <person name="Shi Y."/>
            <person name="Su Y.Y."/>
            <person name="Zhang Y.Q."/>
            <person name="Chen L.J."/>
            <person name="Yin Y."/>
            <person name="Lin M."/>
            <person name="Huang H."/>
            <person name="Deng H."/>
            <person name="Wang Z.W."/>
            <person name="Zhu S.L."/>
            <person name="Zhao X."/>
            <person name="Deng C."/>
            <person name="Niu S.C."/>
            <person name="Huang J."/>
            <person name="Wang M."/>
            <person name="Liu G.H."/>
            <person name="Yang H.J."/>
            <person name="Xiao X.J."/>
            <person name="Hsiao Y.Y."/>
            <person name="Wu W.L."/>
            <person name="Chen Y.Y."/>
            <person name="Mitsuda N."/>
            <person name="Ohme-Takagi M."/>
            <person name="Luo Y.B."/>
            <person name="Van de Peer Y."/>
            <person name="Liu Z.J."/>
        </authorList>
    </citation>
    <scope>NUCLEOTIDE SEQUENCE [LARGE SCALE GENOMIC DNA]</scope>
    <source>
        <tissue evidence="1">The whole plant</tissue>
    </source>
</reference>
<evidence type="ECO:0000313" key="1">
    <source>
        <dbReference type="EMBL" id="PKU74812.1"/>
    </source>
</evidence>
<organism evidence="1 2">
    <name type="scientific">Dendrobium catenatum</name>
    <dbReference type="NCBI Taxonomy" id="906689"/>
    <lineage>
        <taxon>Eukaryota</taxon>
        <taxon>Viridiplantae</taxon>
        <taxon>Streptophyta</taxon>
        <taxon>Embryophyta</taxon>
        <taxon>Tracheophyta</taxon>
        <taxon>Spermatophyta</taxon>
        <taxon>Magnoliopsida</taxon>
        <taxon>Liliopsida</taxon>
        <taxon>Asparagales</taxon>
        <taxon>Orchidaceae</taxon>
        <taxon>Epidendroideae</taxon>
        <taxon>Malaxideae</taxon>
        <taxon>Dendrobiinae</taxon>
        <taxon>Dendrobium</taxon>
    </lineage>
</organism>
<reference evidence="1 2" key="2">
    <citation type="journal article" date="2017" name="Nature">
        <title>The Apostasia genome and the evolution of orchids.</title>
        <authorList>
            <person name="Zhang G.Q."/>
            <person name="Liu K.W."/>
            <person name="Li Z."/>
            <person name="Lohaus R."/>
            <person name="Hsiao Y.Y."/>
            <person name="Niu S.C."/>
            <person name="Wang J.Y."/>
            <person name="Lin Y.C."/>
            <person name="Xu Q."/>
            <person name="Chen L.J."/>
            <person name="Yoshida K."/>
            <person name="Fujiwara S."/>
            <person name="Wang Z.W."/>
            <person name="Zhang Y.Q."/>
            <person name="Mitsuda N."/>
            <person name="Wang M."/>
            <person name="Liu G.H."/>
            <person name="Pecoraro L."/>
            <person name="Huang H.X."/>
            <person name="Xiao X.J."/>
            <person name="Lin M."/>
            <person name="Wu X.Y."/>
            <person name="Wu W.L."/>
            <person name="Chen Y.Y."/>
            <person name="Chang S.B."/>
            <person name="Sakamoto S."/>
            <person name="Ohme-Takagi M."/>
            <person name="Yagi M."/>
            <person name="Zeng S.J."/>
            <person name="Shen C.Y."/>
            <person name="Yeh C.M."/>
            <person name="Luo Y.B."/>
            <person name="Tsai W.C."/>
            <person name="Van de Peer Y."/>
            <person name="Liu Z.J."/>
        </authorList>
    </citation>
    <scope>NUCLEOTIDE SEQUENCE [LARGE SCALE GENOMIC DNA]</scope>
    <source>
        <tissue evidence="1">The whole plant</tissue>
    </source>
</reference>
<evidence type="ECO:0000313" key="2">
    <source>
        <dbReference type="Proteomes" id="UP000233837"/>
    </source>
</evidence>
<dbReference type="EMBL" id="KZ502668">
    <property type="protein sequence ID" value="PKU74812.1"/>
    <property type="molecule type" value="Genomic_DNA"/>
</dbReference>